<evidence type="ECO:0000313" key="3">
    <source>
        <dbReference type="Proteomes" id="UP000053989"/>
    </source>
</evidence>
<feature type="region of interest" description="Disordered" evidence="1">
    <location>
        <begin position="145"/>
        <end position="188"/>
    </location>
</feature>
<feature type="region of interest" description="Disordered" evidence="1">
    <location>
        <begin position="320"/>
        <end position="346"/>
    </location>
</feature>
<dbReference type="GO" id="GO:0070086">
    <property type="term" value="P:ubiquitin-dependent endocytosis"/>
    <property type="evidence" value="ECO:0007669"/>
    <property type="project" value="TreeGrafter"/>
</dbReference>
<dbReference type="HOGENOM" id="CLU_007709_0_0_1"/>
<feature type="compositionally biased region" description="Low complexity" evidence="1">
    <location>
        <begin position="278"/>
        <end position="289"/>
    </location>
</feature>
<feature type="region of interest" description="Disordered" evidence="1">
    <location>
        <begin position="660"/>
        <end position="681"/>
    </location>
</feature>
<accession>A0A0C3E7J9</accession>
<dbReference type="STRING" id="1036808.A0A0C3E7J9"/>
<dbReference type="InterPro" id="IPR050357">
    <property type="entry name" value="Arrestin_domain-protein"/>
</dbReference>
<reference evidence="3" key="2">
    <citation type="submission" date="2015-01" db="EMBL/GenBank/DDBJ databases">
        <title>Evolutionary Origins and Diversification of the Mycorrhizal Mutualists.</title>
        <authorList>
            <consortium name="DOE Joint Genome Institute"/>
            <consortium name="Mycorrhizal Genomics Consortium"/>
            <person name="Kohler A."/>
            <person name="Kuo A."/>
            <person name="Nagy L.G."/>
            <person name="Floudas D."/>
            <person name="Copeland A."/>
            <person name="Barry K.W."/>
            <person name="Cichocki N."/>
            <person name="Veneault-Fourrey C."/>
            <person name="LaButti K."/>
            <person name="Lindquist E.A."/>
            <person name="Lipzen A."/>
            <person name="Lundell T."/>
            <person name="Morin E."/>
            <person name="Murat C."/>
            <person name="Riley R."/>
            <person name="Ohm R."/>
            <person name="Sun H."/>
            <person name="Tunlid A."/>
            <person name="Henrissat B."/>
            <person name="Grigoriev I.V."/>
            <person name="Hibbett D.S."/>
            <person name="Martin F."/>
        </authorList>
    </citation>
    <scope>NUCLEOTIDE SEQUENCE [LARGE SCALE GENOMIC DNA]</scope>
    <source>
        <strain evidence="3">Foug A</strain>
    </source>
</reference>
<feature type="compositionally biased region" description="Polar residues" evidence="1">
    <location>
        <begin position="661"/>
        <end position="681"/>
    </location>
</feature>
<dbReference type="Proteomes" id="UP000053989">
    <property type="component" value="Unassembled WGS sequence"/>
</dbReference>
<dbReference type="AlphaFoldDB" id="A0A0C3E7J9"/>
<dbReference type="GO" id="GO:0005886">
    <property type="term" value="C:plasma membrane"/>
    <property type="evidence" value="ECO:0007669"/>
    <property type="project" value="TreeGrafter"/>
</dbReference>
<proteinExistence type="predicted"/>
<keyword evidence="3" id="KW-1185">Reference proteome</keyword>
<evidence type="ECO:0008006" key="4">
    <source>
        <dbReference type="Google" id="ProtNLM"/>
    </source>
</evidence>
<name>A0A0C3E7J9_9AGAM</name>
<dbReference type="GO" id="GO:0005829">
    <property type="term" value="C:cytosol"/>
    <property type="evidence" value="ECO:0007669"/>
    <property type="project" value="TreeGrafter"/>
</dbReference>
<dbReference type="PANTHER" id="PTHR11188">
    <property type="entry name" value="ARRESTIN DOMAIN CONTAINING PROTEIN"/>
    <property type="match status" value="1"/>
</dbReference>
<evidence type="ECO:0000313" key="2">
    <source>
        <dbReference type="EMBL" id="KIM63996.1"/>
    </source>
</evidence>
<reference evidence="2 3" key="1">
    <citation type="submission" date="2014-04" db="EMBL/GenBank/DDBJ databases">
        <authorList>
            <consortium name="DOE Joint Genome Institute"/>
            <person name="Kuo A."/>
            <person name="Kohler A."/>
            <person name="Nagy L.G."/>
            <person name="Floudas D."/>
            <person name="Copeland A."/>
            <person name="Barry K.W."/>
            <person name="Cichocki N."/>
            <person name="Veneault-Fourrey C."/>
            <person name="LaButti K."/>
            <person name="Lindquist E.A."/>
            <person name="Lipzen A."/>
            <person name="Lundell T."/>
            <person name="Morin E."/>
            <person name="Murat C."/>
            <person name="Sun H."/>
            <person name="Tunlid A."/>
            <person name="Henrissat B."/>
            <person name="Grigoriev I.V."/>
            <person name="Hibbett D.S."/>
            <person name="Martin F."/>
            <person name="Nordberg H.P."/>
            <person name="Cantor M.N."/>
            <person name="Hua S.X."/>
        </authorList>
    </citation>
    <scope>NUCLEOTIDE SEQUENCE [LARGE SCALE GENOMIC DNA]</scope>
    <source>
        <strain evidence="2 3">Foug A</strain>
    </source>
</reference>
<dbReference type="InterPro" id="IPR014752">
    <property type="entry name" value="Arrestin-like_C"/>
</dbReference>
<dbReference type="GO" id="GO:0030674">
    <property type="term" value="F:protein-macromolecule adaptor activity"/>
    <property type="evidence" value="ECO:0007669"/>
    <property type="project" value="TreeGrafter"/>
</dbReference>
<dbReference type="Gene3D" id="2.60.40.640">
    <property type="match status" value="2"/>
</dbReference>
<feature type="compositionally biased region" description="Basic and acidic residues" evidence="1">
    <location>
        <begin position="336"/>
        <end position="346"/>
    </location>
</feature>
<protein>
    <recommendedName>
        <fullName evidence="4">Arrestin-like N-terminal domain-containing protein</fullName>
    </recommendedName>
</protein>
<sequence>MPRRAAQNEATVNSLEIQLIEPVVFLRRSERRRRRDDPLEVGYQSSGAPVRGVLALNLANEDQISSIEVELEGRATTTWIESVWPGHVERSERYSVYSTSTVLFRAASGASSAVSPNRERCACSALGFHRGDELDRTREYSHRVHQDFSTPDSRSHAPQLPLAGHTHVDDDSGHTVHSGIISSRGRRRHSWHDVGEFQNDSHLQHNIDLDHGVQELAPPYTPRSNHVAHPVLDISYFPRMGVASPSLHDISQRPSLDVHSILSTQLSSLARIGEEGATDASHSSASTSSSERDDTRYGRRGRSMASLSNVFDVVKRHAARSLSPSTHRSLSPSHTHTGDSDYPDRLSISTRKESNISRLFRDVRDTLSCGTRDISGQSGCGSSSQKSTEAWMAFQKGTYNYPIFFTLPPDAPSTTKAEYGSFTWHLNAKVKRPGCALRSTRMMVAHKDVEVVFMPADDPLDEPSESATGIHLQRVWDAQCISKARERVEYFSRSGFCVRAPIMQQATLLRLQCNSRSFSFEGSEPILPLPSPDLAAFRASPLYQHRQPYEDEHEAASRYAGLGPWVLKCDLRLPDATQGVHPSTSLLNGTNATERSVRSNVRYDHVLKVVIKVKRDDDEHCDAGSQGNDKQKLYEISMLAPITMLSDLCTTERTTLPLYSRPSTESTECDVSSHDVPNTSHTRSASALNQVADGTAGSLGASLYRMLIHPFKSPTFNCSNCRSVLDRSLYERLVSGLESETGEAPPVYCENVL</sequence>
<dbReference type="EMBL" id="KN822031">
    <property type="protein sequence ID" value="KIM63996.1"/>
    <property type="molecule type" value="Genomic_DNA"/>
</dbReference>
<dbReference type="PANTHER" id="PTHR11188:SF17">
    <property type="entry name" value="FI21816P1"/>
    <property type="match status" value="1"/>
</dbReference>
<gene>
    <name evidence="2" type="ORF">SCLCIDRAFT_23867</name>
</gene>
<dbReference type="GO" id="GO:0031625">
    <property type="term" value="F:ubiquitin protein ligase binding"/>
    <property type="evidence" value="ECO:0007669"/>
    <property type="project" value="TreeGrafter"/>
</dbReference>
<evidence type="ECO:0000256" key="1">
    <source>
        <dbReference type="SAM" id="MobiDB-lite"/>
    </source>
</evidence>
<dbReference type="OrthoDB" id="2238745at2759"/>
<dbReference type="InParanoid" id="A0A0C3E7J9"/>
<feature type="region of interest" description="Disordered" evidence="1">
    <location>
        <begin position="273"/>
        <end position="302"/>
    </location>
</feature>
<feature type="compositionally biased region" description="Polar residues" evidence="1">
    <location>
        <begin position="322"/>
        <end position="335"/>
    </location>
</feature>
<organism evidence="2 3">
    <name type="scientific">Scleroderma citrinum Foug A</name>
    <dbReference type="NCBI Taxonomy" id="1036808"/>
    <lineage>
        <taxon>Eukaryota</taxon>
        <taxon>Fungi</taxon>
        <taxon>Dikarya</taxon>
        <taxon>Basidiomycota</taxon>
        <taxon>Agaricomycotina</taxon>
        <taxon>Agaricomycetes</taxon>
        <taxon>Agaricomycetidae</taxon>
        <taxon>Boletales</taxon>
        <taxon>Sclerodermatineae</taxon>
        <taxon>Sclerodermataceae</taxon>
        <taxon>Scleroderma</taxon>
    </lineage>
</organism>